<evidence type="ECO:0000256" key="1">
    <source>
        <dbReference type="ARBA" id="ARBA00010476"/>
    </source>
</evidence>
<gene>
    <name evidence="5" type="ORF">CLV57_2507</name>
</gene>
<dbReference type="Proteomes" id="UP000242687">
    <property type="component" value="Unassembled WGS sequence"/>
</dbReference>
<evidence type="ECO:0000256" key="3">
    <source>
        <dbReference type="ARBA" id="ARBA00025596"/>
    </source>
</evidence>
<evidence type="ECO:0000313" key="5">
    <source>
        <dbReference type="EMBL" id="PJJ79374.1"/>
    </source>
</evidence>
<evidence type="ECO:0000313" key="6">
    <source>
        <dbReference type="Proteomes" id="UP000242687"/>
    </source>
</evidence>
<dbReference type="PANTHER" id="PTHR14021">
    <property type="entry name" value="IRON-SULFUR CLUSTER CO-CHAPERONE PROTEIN HSCB"/>
    <property type="match status" value="1"/>
</dbReference>
<keyword evidence="2" id="KW-0143">Chaperone</keyword>
<dbReference type="Pfam" id="PF07743">
    <property type="entry name" value="HSCB_C"/>
    <property type="match status" value="1"/>
</dbReference>
<dbReference type="Pfam" id="PF00226">
    <property type="entry name" value="DnaJ"/>
    <property type="match status" value="1"/>
</dbReference>
<dbReference type="Gene3D" id="1.20.1280.20">
    <property type="entry name" value="HscB, C-terminal domain"/>
    <property type="match status" value="1"/>
</dbReference>
<dbReference type="SUPFAM" id="SSF46565">
    <property type="entry name" value="Chaperone J-domain"/>
    <property type="match status" value="1"/>
</dbReference>
<dbReference type="InterPro" id="IPR009073">
    <property type="entry name" value="HscB_oligo_C"/>
</dbReference>
<dbReference type="NCBIfam" id="TIGR00714">
    <property type="entry name" value="hscB"/>
    <property type="match status" value="1"/>
</dbReference>
<comment type="caution">
    <text evidence="5">The sequence shown here is derived from an EMBL/GenBank/DDBJ whole genome shotgun (WGS) entry which is preliminary data.</text>
</comment>
<dbReference type="GO" id="GO:0051087">
    <property type="term" value="F:protein-folding chaperone binding"/>
    <property type="evidence" value="ECO:0007669"/>
    <property type="project" value="InterPro"/>
</dbReference>
<proteinExistence type="inferred from homology"/>
<dbReference type="GO" id="GO:0051259">
    <property type="term" value="P:protein complex oligomerization"/>
    <property type="evidence" value="ECO:0007669"/>
    <property type="project" value="InterPro"/>
</dbReference>
<dbReference type="InterPro" id="IPR004640">
    <property type="entry name" value="HscB"/>
</dbReference>
<dbReference type="Gene3D" id="1.10.287.110">
    <property type="entry name" value="DnaJ domain"/>
    <property type="match status" value="1"/>
</dbReference>
<dbReference type="InterPro" id="IPR001623">
    <property type="entry name" value="DnaJ_domain"/>
</dbReference>
<dbReference type="PANTHER" id="PTHR14021:SF15">
    <property type="entry name" value="IRON-SULFUR CLUSTER CO-CHAPERONE PROTEIN HSCB"/>
    <property type="match status" value="1"/>
</dbReference>
<comment type="similarity">
    <text evidence="1">Belongs to the HscB family.</text>
</comment>
<reference evidence="5 6" key="1">
    <citation type="submission" date="2017-11" db="EMBL/GenBank/DDBJ databases">
        <title>Genomic Encyclopedia of Archaeal and Bacterial Type Strains, Phase II (KMG-II): From Individual Species to Whole Genera.</title>
        <authorList>
            <person name="Goeker M."/>
        </authorList>
    </citation>
    <scope>NUCLEOTIDE SEQUENCE [LARGE SCALE GENOMIC DNA]</scope>
    <source>
        <strain evidence="5 6">DSM 28175</strain>
    </source>
</reference>
<dbReference type="EMBL" id="PGFJ01000002">
    <property type="protein sequence ID" value="PJJ79374.1"/>
    <property type="molecule type" value="Genomic_DNA"/>
</dbReference>
<dbReference type="GO" id="GO:0044571">
    <property type="term" value="P:[2Fe-2S] cluster assembly"/>
    <property type="evidence" value="ECO:0007669"/>
    <property type="project" value="InterPro"/>
</dbReference>
<protein>
    <submittedName>
        <fullName evidence="5">Molecular chaperone HscB</fullName>
    </submittedName>
</protein>
<dbReference type="PROSITE" id="PS50076">
    <property type="entry name" value="DNAJ_2"/>
    <property type="match status" value="1"/>
</dbReference>
<keyword evidence="6" id="KW-1185">Reference proteome</keyword>
<dbReference type="InterPro" id="IPR036869">
    <property type="entry name" value="J_dom_sf"/>
</dbReference>
<evidence type="ECO:0000256" key="2">
    <source>
        <dbReference type="ARBA" id="ARBA00023186"/>
    </source>
</evidence>
<evidence type="ECO:0000259" key="4">
    <source>
        <dbReference type="PROSITE" id="PS50076"/>
    </source>
</evidence>
<dbReference type="GO" id="GO:0001671">
    <property type="term" value="F:ATPase activator activity"/>
    <property type="evidence" value="ECO:0007669"/>
    <property type="project" value="InterPro"/>
</dbReference>
<organism evidence="5 6">
    <name type="scientific">Mucilaginibacter auburnensis</name>
    <dbReference type="NCBI Taxonomy" id="1457233"/>
    <lineage>
        <taxon>Bacteria</taxon>
        <taxon>Pseudomonadati</taxon>
        <taxon>Bacteroidota</taxon>
        <taxon>Sphingobacteriia</taxon>
        <taxon>Sphingobacteriales</taxon>
        <taxon>Sphingobacteriaceae</taxon>
        <taxon>Mucilaginibacter</taxon>
    </lineage>
</organism>
<sequence length="175" mass="20797">MINYFDFYAIPESFNPDTAFLKKRFYELSKEYHPDFYANESDEKQQDILELSTINNKAYHTLADPNKRLEYILREHNLVSEGAKPQLPGDFLMEMMEINERLMEIESKEDWAAINNEVLAIEGDLNDELATFTTYYEQLNDTAKESRLNEIANIYYRQKYLLRIKESLDTFASRF</sequence>
<dbReference type="AlphaFoldDB" id="A0A2H9VM25"/>
<feature type="domain" description="J" evidence="4">
    <location>
        <begin position="3"/>
        <end position="75"/>
    </location>
</feature>
<comment type="function">
    <text evidence="3">Co-chaperone involved in the maturation of iron-sulfur cluster-containing proteins. Seems to help targeting proteins to be folded toward HscA.</text>
</comment>
<accession>A0A2H9VM25</accession>
<dbReference type="SUPFAM" id="SSF47144">
    <property type="entry name" value="HSC20 (HSCB), C-terminal oligomerisation domain"/>
    <property type="match status" value="1"/>
</dbReference>
<name>A0A2H9VM25_9SPHI</name>
<dbReference type="InterPro" id="IPR036386">
    <property type="entry name" value="HscB_C_sf"/>
</dbReference>
<dbReference type="RefSeq" id="WP_169927083.1">
    <property type="nucleotide sequence ID" value="NZ_PGFJ01000002.1"/>
</dbReference>